<feature type="repeat" description="ANK" evidence="3">
    <location>
        <begin position="164"/>
        <end position="196"/>
    </location>
</feature>
<dbReference type="GO" id="GO:0008270">
    <property type="term" value="F:zinc ion binding"/>
    <property type="evidence" value="ECO:0007669"/>
    <property type="project" value="UniProtKB-KW"/>
</dbReference>
<dbReference type="PROSITE" id="PS50297">
    <property type="entry name" value="ANK_REP_REGION"/>
    <property type="match status" value="1"/>
</dbReference>
<keyword evidence="2" id="KW-0862">Zinc</keyword>
<dbReference type="SUPFAM" id="SSF57863">
    <property type="entry name" value="ArfGap/RecO-like zinc finger"/>
    <property type="match status" value="1"/>
</dbReference>
<dbReference type="InterPro" id="IPR036770">
    <property type="entry name" value="Ankyrin_rpt-contain_sf"/>
</dbReference>
<dbReference type="InterPro" id="IPR038508">
    <property type="entry name" value="ArfGAP_dom_sf"/>
</dbReference>
<accession>A0A8S1E7S5</accession>
<dbReference type="SMART" id="SM00105">
    <property type="entry name" value="ArfGap"/>
    <property type="match status" value="1"/>
</dbReference>
<evidence type="ECO:0000256" key="3">
    <source>
        <dbReference type="PROSITE-ProRule" id="PRU00023"/>
    </source>
</evidence>
<feature type="compositionally biased region" description="Polar residues" evidence="6">
    <location>
        <begin position="493"/>
        <end position="507"/>
    </location>
</feature>
<dbReference type="Gene3D" id="1.25.40.20">
    <property type="entry name" value="Ankyrin repeat-containing domain"/>
    <property type="match status" value="1"/>
</dbReference>
<dbReference type="InterPro" id="IPR002110">
    <property type="entry name" value="Ankyrin_rpt"/>
</dbReference>
<reference evidence="8 9" key="1">
    <citation type="submission" date="2020-04" db="EMBL/GenBank/DDBJ databases">
        <authorList>
            <person name="Laetsch R D."/>
            <person name="Stevens L."/>
            <person name="Kumar S."/>
            <person name="Blaxter L. M."/>
        </authorList>
    </citation>
    <scope>NUCLEOTIDE SEQUENCE [LARGE SCALE GENOMIC DNA]</scope>
</reference>
<protein>
    <recommendedName>
        <fullName evidence="7">Arf-GAP domain-containing protein</fullName>
    </recommendedName>
</protein>
<dbReference type="Pfam" id="PF08518">
    <property type="entry name" value="GIT_SHD"/>
    <property type="match status" value="1"/>
</dbReference>
<dbReference type="InterPro" id="IPR013724">
    <property type="entry name" value="GIT_SHD"/>
</dbReference>
<dbReference type="EMBL" id="CADEPM010000002">
    <property type="protein sequence ID" value="CAB3399862.1"/>
    <property type="molecule type" value="Genomic_DNA"/>
</dbReference>
<comment type="caution">
    <text evidence="8">The sequence shown here is derived from an EMBL/GenBank/DDBJ whole genome shotgun (WGS) entry which is preliminary data.</text>
</comment>
<organism evidence="8 9">
    <name type="scientific">Caenorhabditis bovis</name>
    <dbReference type="NCBI Taxonomy" id="2654633"/>
    <lineage>
        <taxon>Eukaryota</taxon>
        <taxon>Metazoa</taxon>
        <taxon>Ecdysozoa</taxon>
        <taxon>Nematoda</taxon>
        <taxon>Chromadorea</taxon>
        <taxon>Rhabditida</taxon>
        <taxon>Rhabditina</taxon>
        <taxon>Rhabditomorpha</taxon>
        <taxon>Rhabditoidea</taxon>
        <taxon>Rhabditidae</taxon>
        <taxon>Peloderinae</taxon>
        <taxon>Caenorhabditis</taxon>
    </lineage>
</organism>
<keyword evidence="9" id="KW-1185">Reference proteome</keyword>
<dbReference type="InterPro" id="IPR037278">
    <property type="entry name" value="ARFGAP/RecO"/>
</dbReference>
<feature type="region of interest" description="Disordered" evidence="6">
    <location>
        <begin position="493"/>
        <end position="546"/>
    </location>
</feature>
<dbReference type="GO" id="GO:0005096">
    <property type="term" value="F:GTPase activator activity"/>
    <property type="evidence" value="ECO:0007669"/>
    <property type="project" value="InterPro"/>
</dbReference>
<dbReference type="InterPro" id="IPR047161">
    <property type="entry name" value="GIT-like"/>
</dbReference>
<dbReference type="PROSITE" id="PS50088">
    <property type="entry name" value="ANK_REPEAT"/>
    <property type="match status" value="1"/>
</dbReference>
<keyword evidence="3" id="KW-0040">ANK repeat</keyword>
<dbReference type="OrthoDB" id="5588096at2759"/>
<dbReference type="InterPro" id="IPR001164">
    <property type="entry name" value="ArfGAP_dom"/>
</dbReference>
<keyword evidence="5" id="KW-0175">Coiled coil</keyword>
<dbReference type="GO" id="GO:0008277">
    <property type="term" value="P:regulation of G protein-coupled receptor signaling pathway"/>
    <property type="evidence" value="ECO:0007669"/>
    <property type="project" value="TreeGrafter"/>
</dbReference>
<name>A0A8S1E7S5_9PELO</name>
<evidence type="ECO:0000256" key="1">
    <source>
        <dbReference type="ARBA" id="ARBA00022723"/>
    </source>
</evidence>
<feature type="domain" description="Arf-GAP" evidence="7">
    <location>
        <begin position="6"/>
        <end position="129"/>
    </location>
</feature>
<dbReference type="SUPFAM" id="SSF48403">
    <property type="entry name" value="Ankyrin repeat"/>
    <property type="match status" value="1"/>
</dbReference>
<feature type="compositionally biased region" description="Basic and acidic residues" evidence="6">
    <location>
        <begin position="533"/>
        <end position="546"/>
    </location>
</feature>
<dbReference type="GO" id="GO:0098793">
    <property type="term" value="C:presynapse"/>
    <property type="evidence" value="ECO:0007669"/>
    <property type="project" value="GOC"/>
</dbReference>
<keyword evidence="1" id="KW-0479">Metal-binding</keyword>
<dbReference type="PROSITE" id="PS50115">
    <property type="entry name" value="ARFGAP"/>
    <property type="match status" value="1"/>
</dbReference>
<dbReference type="GO" id="GO:0031267">
    <property type="term" value="F:small GTPase binding"/>
    <property type="evidence" value="ECO:0007669"/>
    <property type="project" value="TreeGrafter"/>
</dbReference>
<keyword evidence="4" id="KW-0863">Zinc-finger</keyword>
<gene>
    <name evidence="8" type="ORF">CBOVIS_LOCUS2918</name>
</gene>
<evidence type="ECO:0000313" key="8">
    <source>
        <dbReference type="EMBL" id="CAB3399862.1"/>
    </source>
</evidence>
<dbReference type="Pfam" id="PF01412">
    <property type="entry name" value="ArfGap"/>
    <property type="match status" value="1"/>
</dbReference>
<feature type="coiled-coil region" evidence="5">
    <location>
        <begin position="433"/>
        <end position="488"/>
    </location>
</feature>
<proteinExistence type="predicted"/>
<dbReference type="PANTHER" id="PTHR46097:SF3">
    <property type="entry name" value="ARF GTPASE-ACTIVATING PROTEIN GIT"/>
    <property type="match status" value="1"/>
</dbReference>
<dbReference type="Proteomes" id="UP000494206">
    <property type="component" value="Unassembled WGS sequence"/>
</dbReference>
<evidence type="ECO:0000256" key="6">
    <source>
        <dbReference type="SAM" id="MobiDB-lite"/>
    </source>
</evidence>
<dbReference type="GO" id="GO:0036465">
    <property type="term" value="P:synaptic vesicle recycling"/>
    <property type="evidence" value="ECO:0007669"/>
    <property type="project" value="TreeGrafter"/>
</dbReference>
<evidence type="ECO:0000256" key="4">
    <source>
        <dbReference type="PROSITE-ProRule" id="PRU00288"/>
    </source>
</evidence>
<sequence>MPARSQQILDMISLLEKQPCDDCGKQGIEWGSLNMGNLICADCFLCHSWMGSSHSMVRHLRNGVIDDEQITLLFALYRYNVNKIWENTYVPGSSKPEKPGPHSSSSARNDFIIEKYVKMSFAPKKEKYSENLDEQLFACVRGDFVHIALRLIALGADVNYVGENGDTPMHVAASKGMAKQVELLFLYGAYTMRPNNAGVMPFMAAREAGFPELADRIFSFQYYCFDRFSLYLCNMKPNHTTDQHYIIPEHTVKNISKEIEHYGKRLQAISQPVFWELLSDVYDEIVRRENKELWISYKKRTNRSEDRAEPGMMFLVGLRDSSMFRSQRRQKLAKYSHCQLCVFIIELLKEQKRRDYNHRDSNSIHGEPKALANFKEKTNSFLDESTEFQKMDLKRSTSDVAAIEENDYRSIDSFIDSVPPGKRLDPTNLLDEILELKERISVLEGENNYLKEENIKKTRLLNDVQAQNSNFNSELVSIREEIARLSRTQMNKRLQSPMSTTDDQFSFVSGPGLSRRDSEERTECGGARWRSNSSDRRNSNTRRGEIHHEVKVQHVRPEPSIGSPVSSTRALRNPDFVDPVYCTMEEVADKGNKVNHAIRALVQQVNLGNMELTARECAKDVSIATNRFITCLPTWTGFNKIKNLMDSIAMLNAKCNSPVLVAEEINDAANFVADCMYQCILDAKRNG</sequence>
<dbReference type="AlphaFoldDB" id="A0A8S1E7S5"/>
<evidence type="ECO:0000313" key="9">
    <source>
        <dbReference type="Proteomes" id="UP000494206"/>
    </source>
</evidence>
<dbReference type="SMART" id="SM00555">
    <property type="entry name" value="GIT"/>
    <property type="match status" value="2"/>
</dbReference>
<dbReference type="GO" id="GO:0032012">
    <property type="term" value="P:regulation of ARF protein signal transduction"/>
    <property type="evidence" value="ECO:0007669"/>
    <property type="project" value="InterPro"/>
</dbReference>
<evidence type="ECO:0000256" key="2">
    <source>
        <dbReference type="ARBA" id="ARBA00022833"/>
    </source>
</evidence>
<dbReference type="Gene3D" id="1.10.220.150">
    <property type="entry name" value="Arf GTPase activating protein"/>
    <property type="match status" value="1"/>
</dbReference>
<dbReference type="GO" id="GO:0007420">
    <property type="term" value="P:brain development"/>
    <property type="evidence" value="ECO:0007669"/>
    <property type="project" value="InterPro"/>
</dbReference>
<evidence type="ECO:0000259" key="7">
    <source>
        <dbReference type="PROSITE" id="PS50115"/>
    </source>
</evidence>
<dbReference type="PANTHER" id="PTHR46097">
    <property type="entry name" value="G PROTEIN-COUPLED RECEPTOR KINASE INTERACTING ARFGAP"/>
    <property type="match status" value="1"/>
</dbReference>
<evidence type="ECO:0000256" key="5">
    <source>
        <dbReference type="SAM" id="Coils"/>
    </source>
</evidence>
<feature type="compositionally biased region" description="Basic and acidic residues" evidence="6">
    <location>
        <begin position="514"/>
        <end position="523"/>
    </location>
</feature>